<evidence type="ECO:0000313" key="3">
    <source>
        <dbReference type="WBParaSite" id="HNAJ_0001297801-mRNA-1"/>
    </source>
</evidence>
<sequence>TKKVTCVVAEASDSKQFISITQAPNQKKNYEDLRERTNWKYDFESANQLELKIFPVKSGFIQLTGNEILSLGTEVSLPQLSKLVFLQRGRREAFFGLQVFAFLP</sequence>
<evidence type="ECO:0000313" key="1">
    <source>
        <dbReference type="EMBL" id="VDO14539.1"/>
    </source>
</evidence>
<dbReference type="EMBL" id="UZAE01014820">
    <property type="protein sequence ID" value="VDO14539.1"/>
    <property type="molecule type" value="Genomic_DNA"/>
</dbReference>
<proteinExistence type="predicted"/>
<protein>
    <submittedName>
        <fullName evidence="3">Tub domain-containing protein</fullName>
    </submittedName>
</protein>
<dbReference type="WBParaSite" id="HNAJ_0001297801-mRNA-1">
    <property type="protein sequence ID" value="HNAJ_0001297801-mRNA-1"/>
    <property type="gene ID" value="HNAJ_0001297801"/>
</dbReference>
<organism evidence="3">
    <name type="scientific">Rodentolepis nana</name>
    <name type="common">Dwarf tapeworm</name>
    <name type="synonym">Hymenolepis nana</name>
    <dbReference type="NCBI Taxonomy" id="102285"/>
    <lineage>
        <taxon>Eukaryota</taxon>
        <taxon>Metazoa</taxon>
        <taxon>Spiralia</taxon>
        <taxon>Lophotrochozoa</taxon>
        <taxon>Platyhelminthes</taxon>
        <taxon>Cestoda</taxon>
        <taxon>Eucestoda</taxon>
        <taxon>Cyclophyllidea</taxon>
        <taxon>Hymenolepididae</taxon>
        <taxon>Rodentolepis</taxon>
    </lineage>
</organism>
<gene>
    <name evidence="1" type="ORF">HNAJ_LOCUS12952</name>
</gene>
<name>A0A0R3TYM9_RODNA</name>
<reference evidence="3" key="1">
    <citation type="submission" date="2017-02" db="UniProtKB">
        <authorList>
            <consortium name="WormBaseParasite"/>
        </authorList>
    </citation>
    <scope>IDENTIFICATION</scope>
</reference>
<dbReference type="Proteomes" id="UP000278807">
    <property type="component" value="Unassembled WGS sequence"/>
</dbReference>
<keyword evidence="2" id="KW-1185">Reference proteome</keyword>
<evidence type="ECO:0000313" key="2">
    <source>
        <dbReference type="Proteomes" id="UP000278807"/>
    </source>
</evidence>
<dbReference type="AlphaFoldDB" id="A0A0R3TYM9"/>
<reference evidence="1 2" key="2">
    <citation type="submission" date="2018-11" db="EMBL/GenBank/DDBJ databases">
        <authorList>
            <consortium name="Pathogen Informatics"/>
        </authorList>
    </citation>
    <scope>NUCLEOTIDE SEQUENCE [LARGE SCALE GENOMIC DNA]</scope>
</reference>
<accession>A0A0R3TYM9</accession>